<feature type="region of interest" description="Disordered" evidence="1">
    <location>
        <begin position="25"/>
        <end position="57"/>
    </location>
</feature>
<gene>
    <name evidence="2" type="ORF">OH76DRAFT_1405321</name>
</gene>
<keyword evidence="3" id="KW-1185">Reference proteome</keyword>
<name>A0A371D685_9APHY</name>
<feature type="compositionally biased region" description="Pro residues" evidence="1">
    <location>
        <begin position="28"/>
        <end position="37"/>
    </location>
</feature>
<protein>
    <submittedName>
        <fullName evidence="2">Uncharacterized protein</fullName>
    </submittedName>
</protein>
<evidence type="ECO:0000256" key="1">
    <source>
        <dbReference type="SAM" id="MobiDB-lite"/>
    </source>
</evidence>
<dbReference type="EMBL" id="KZ857414">
    <property type="protein sequence ID" value="RDX48064.1"/>
    <property type="molecule type" value="Genomic_DNA"/>
</dbReference>
<organism evidence="2 3">
    <name type="scientific">Lentinus brumalis</name>
    <dbReference type="NCBI Taxonomy" id="2498619"/>
    <lineage>
        <taxon>Eukaryota</taxon>
        <taxon>Fungi</taxon>
        <taxon>Dikarya</taxon>
        <taxon>Basidiomycota</taxon>
        <taxon>Agaricomycotina</taxon>
        <taxon>Agaricomycetes</taxon>
        <taxon>Polyporales</taxon>
        <taxon>Polyporaceae</taxon>
        <taxon>Lentinus</taxon>
    </lineage>
</organism>
<sequence>MEHTPVSLRLHRPNASIHRRSVLGPVLIVPPPPPPPTRRSFLEGGPVTPLAPNGGHR</sequence>
<dbReference type="Proteomes" id="UP000256964">
    <property type="component" value="Unassembled WGS sequence"/>
</dbReference>
<accession>A0A371D685</accession>
<proteinExistence type="predicted"/>
<evidence type="ECO:0000313" key="2">
    <source>
        <dbReference type="EMBL" id="RDX48064.1"/>
    </source>
</evidence>
<reference evidence="2 3" key="1">
    <citation type="journal article" date="2018" name="Biotechnol. Biofuels">
        <title>Integrative visual omics of the white-rot fungus Polyporus brumalis exposes the biotechnological potential of its oxidative enzymes for delignifying raw plant biomass.</title>
        <authorList>
            <person name="Miyauchi S."/>
            <person name="Rancon A."/>
            <person name="Drula E."/>
            <person name="Hage H."/>
            <person name="Chaduli D."/>
            <person name="Favel A."/>
            <person name="Grisel S."/>
            <person name="Henrissat B."/>
            <person name="Herpoel-Gimbert I."/>
            <person name="Ruiz-Duenas F.J."/>
            <person name="Chevret D."/>
            <person name="Hainaut M."/>
            <person name="Lin J."/>
            <person name="Wang M."/>
            <person name="Pangilinan J."/>
            <person name="Lipzen A."/>
            <person name="Lesage-Meessen L."/>
            <person name="Navarro D."/>
            <person name="Riley R."/>
            <person name="Grigoriev I.V."/>
            <person name="Zhou S."/>
            <person name="Raouche S."/>
            <person name="Rosso M.N."/>
        </authorList>
    </citation>
    <scope>NUCLEOTIDE SEQUENCE [LARGE SCALE GENOMIC DNA]</scope>
    <source>
        <strain evidence="2 3">BRFM 1820</strain>
    </source>
</reference>
<evidence type="ECO:0000313" key="3">
    <source>
        <dbReference type="Proteomes" id="UP000256964"/>
    </source>
</evidence>
<dbReference type="AlphaFoldDB" id="A0A371D685"/>